<name>A0AC34FNU5_9BILA</name>
<dbReference type="WBParaSite" id="ES5_v2.g18974.t1">
    <property type="protein sequence ID" value="ES5_v2.g18974.t1"/>
    <property type="gene ID" value="ES5_v2.g18974"/>
</dbReference>
<reference evidence="2" key="1">
    <citation type="submission" date="2022-11" db="UniProtKB">
        <authorList>
            <consortium name="WormBaseParasite"/>
        </authorList>
    </citation>
    <scope>IDENTIFICATION</scope>
</reference>
<dbReference type="Proteomes" id="UP000887579">
    <property type="component" value="Unplaced"/>
</dbReference>
<evidence type="ECO:0000313" key="2">
    <source>
        <dbReference type="WBParaSite" id="ES5_v2.g18974.t1"/>
    </source>
</evidence>
<sequence>MNADNISEDCFGYVLGTGETLAYFIISCKSNKALSVQQFMPIENFVENIDVVFDQKFKAIILNVFDITAETGFPNNVEFCEAIRAKLNQLKILHYFISDHHFTIATSLIVGNITAKLQESVFIIMASDAHYSIFELCFTKDGYKLNSHRFVHVDSRNESLENIQQKIYCSTPPDKIIIGSLDPNCVLYLRLKTNASKFKNLIAVDVSDVFQTPVLLVEEMYKWLMDKNIFELCFTKDGYKLNSHRFVHVDSQNESLEDIQQKIYGSTPPDKIIVGSLDPNCALFLRLKTNASKFKNLIAVDVSDVFQTPVLLVEEMYKWLMDKKYIKYHVIPPCARTYYISNKSVEDADRLRYVSKFEALPFKESFQLSRNVQTAFFTYIGPDTKKPKLLQKFSLSSNCHLYCVTVSVDAEHFPTIKIEPNIQPQIQMLPQMLDITCKEKVPVILFFYNISFICIPTKTETQLYEFLDEWNGAFGKDLYISFDEENPKYCEDALEVYKSNPSFVVYDLVKIILMSPNNIDTNSDWKFTFTKDSENPVLLEFDTFDGTKKAASPQFLLAMLIKQHVKAITAKTAEKPK</sequence>
<accession>A0AC34FNU5</accession>
<organism evidence="1 2">
    <name type="scientific">Panagrolaimus sp. ES5</name>
    <dbReference type="NCBI Taxonomy" id="591445"/>
    <lineage>
        <taxon>Eukaryota</taxon>
        <taxon>Metazoa</taxon>
        <taxon>Ecdysozoa</taxon>
        <taxon>Nematoda</taxon>
        <taxon>Chromadorea</taxon>
        <taxon>Rhabditida</taxon>
        <taxon>Tylenchina</taxon>
        <taxon>Panagrolaimomorpha</taxon>
        <taxon>Panagrolaimoidea</taxon>
        <taxon>Panagrolaimidae</taxon>
        <taxon>Panagrolaimus</taxon>
    </lineage>
</organism>
<proteinExistence type="predicted"/>
<protein>
    <submittedName>
        <fullName evidence="2">Uncharacterized protein</fullName>
    </submittedName>
</protein>
<evidence type="ECO:0000313" key="1">
    <source>
        <dbReference type="Proteomes" id="UP000887579"/>
    </source>
</evidence>